<evidence type="ECO:0000256" key="12">
    <source>
        <dbReference type="RuleBase" id="RU004208"/>
    </source>
</evidence>
<dbReference type="Pfam" id="PF13848">
    <property type="entry name" value="Thioredoxin_6"/>
    <property type="match status" value="1"/>
</dbReference>
<evidence type="ECO:0000256" key="10">
    <source>
        <dbReference type="ARBA" id="ARBA00023284"/>
    </source>
</evidence>
<reference evidence="15" key="1">
    <citation type="submission" date="2014-05" db="EMBL/GenBank/DDBJ databases">
        <title>The transcriptome of the halophilic microalga Tetraselmis sp. GSL018 isolated from the Great Salt Lake, Utah.</title>
        <authorList>
            <person name="Jinkerson R.E."/>
            <person name="D'Adamo S."/>
            <person name="Posewitz M.C."/>
        </authorList>
    </citation>
    <scope>NUCLEOTIDE SEQUENCE</scope>
    <source>
        <strain evidence="15">GSL018</strain>
    </source>
</reference>
<dbReference type="InterPro" id="IPR005792">
    <property type="entry name" value="Prot_disulphide_isomerase"/>
</dbReference>
<dbReference type="InterPro" id="IPR005788">
    <property type="entry name" value="PDI_thioredoxin-like_dom"/>
</dbReference>
<organism evidence="15">
    <name type="scientific">Tetraselmis sp. GSL018</name>
    <dbReference type="NCBI Taxonomy" id="582737"/>
    <lineage>
        <taxon>Eukaryota</taxon>
        <taxon>Viridiplantae</taxon>
        <taxon>Chlorophyta</taxon>
        <taxon>core chlorophytes</taxon>
        <taxon>Chlorodendrophyceae</taxon>
        <taxon>Chlorodendrales</taxon>
        <taxon>Chlorodendraceae</taxon>
        <taxon>Tetraselmis</taxon>
    </lineage>
</organism>
<dbReference type="NCBIfam" id="TIGR01126">
    <property type="entry name" value="pdi_dom"/>
    <property type="match status" value="1"/>
</dbReference>
<dbReference type="NCBIfam" id="TIGR01130">
    <property type="entry name" value="ER_PDI_fam"/>
    <property type="match status" value="1"/>
</dbReference>
<dbReference type="InterPro" id="IPR013766">
    <property type="entry name" value="Thioredoxin_domain"/>
</dbReference>
<keyword evidence="5 13" id="KW-0732">Signal</keyword>
<dbReference type="PROSITE" id="PS00194">
    <property type="entry name" value="THIOREDOXIN_1"/>
    <property type="match status" value="2"/>
</dbReference>
<evidence type="ECO:0000256" key="11">
    <source>
        <dbReference type="PIRSR" id="PIRSR605792-51"/>
    </source>
</evidence>
<dbReference type="FunFam" id="3.40.30.10:FF:000023">
    <property type="entry name" value="Protein disulfide-isomerase"/>
    <property type="match status" value="1"/>
</dbReference>
<dbReference type="GO" id="GO:0006457">
    <property type="term" value="P:protein folding"/>
    <property type="evidence" value="ECO:0007669"/>
    <property type="project" value="TreeGrafter"/>
</dbReference>
<dbReference type="FunFam" id="3.40.30.10:FF:000027">
    <property type="entry name" value="protein disulfide-isomerase A2"/>
    <property type="match status" value="1"/>
</dbReference>
<dbReference type="PROSITE" id="PS51352">
    <property type="entry name" value="THIOREDOXIN_2"/>
    <property type="match status" value="2"/>
</dbReference>
<feature type="domain" description="Thioredoxin" evidence="14">
    <location>
        <begin position="369"/>
        <end position="497"/>
    </location>
</feature>
<evidence type="ECO:0000256" key="3">
    <source>
        <dbReference type="ARBA" id="ARBA00006347"/>
    </source>
</evidence>
<keyword evidence="10 11" id="KW-0676">Redox-active center</keyword>
<name>A0A061SM56_9CHLO</name>
<protein>
    <recommendedName>
        <fullName evidence="4 13">Protein disulfide-isomerase</fullName>
        <ecNumber evidence="4 13">5.3.4.1</ecNumber>
    </recommendedName>
</protein>
<dbReference type="Pfam" id="PF00085">
    <property type="entry name" value="Thioredoxin"/>
    <property type="match status" value="2"/>
</dbReference>
<keyword evidence="8 11" id="KW-1015">Disulfide bond</keyword>
<evidence type="ECO:0000313" key="15">
    <source>
        <dbReference type="EMBL" id="JAC83975.1"/>
    </source>
</evidence>
<keyword evidence="7" id="KW-0256">Endoplasmic reticulum</keyword>
<evidence type="ECO:0000256" key="6">
    <source>
        <dbReference type="ARBA" id="ARBA00022737"/>
    </source>
</evidence>
<dbReference type="CDD" id="cd02961">
    <property type="entry name" value="PDI_a_family"/>
    <property type="match status" value="1"/>
</dbReference>
<feature type="chain" id="PRO_5005102919" description="Protein disulfide-isomerase" evidence="13">
    <location>
        <begin position="27"/>
        <end position="520"/>
    </location>
</feature>
<evidence type="ECO:0000256" key="5">
    <source>
        <dbReference type="ARBA" id="ARBA00022729"/>
    </source>
</evidence>
<evidence type="ECO:0000256" key="8">
    <source>
        <dbReference type="ARBA" id="ARBA00023157"/>
    </source>
</evidence>
<dbReference type="CDD" id="cd02995">
    <property type="entry name" value="PDI_a_PDI_a'_C"/>
    <property type="match status" value="1"/>
</dbReference>
<dbReference type="GO" id="GO:0005788">
    <property type="term" value="C:endoplasmic reticulum lumen"/>
    <property type="evidence" value="ECO:0007669"/>
    <property type="project" value="UniProtKB-SubCell"/>
</dbReference>
<dbReference type="PANTHER" id="PTHR18929:SF246">
    <property type="entry name" value="PROTEIN DISULFIDE ISOMERASE-LIKE 1-4"/>
    <property type="match status" value="1"/>
</dbReference>
<evidence type="ECO:0000256" key="13">
    <source>
        <dbReference type="RuleBase" id="RU361130"/>
    </source>
</evidence>
<evidence type="ECO:0000256" key="4">
    <source>
        <dbReference type="ARBA" id="ARBA00012723"/>
    </source>
</evidence>
<dbReference type="InterPro" id="IPR017937">
    <property type="entry name" value="Thioredoxin_CS"/>
</dbReference>
<keyword evidence="6" id="KW-0677">Repeat</keyword>
<dbReference type="EMBL" id="GBEZ01000956">
    <property type="protein sequence ID" value="JAC83975.1"/>
    <property type="molecule type" value="Transcribed_RNA"/>
</dbReference>
<comment type="subcellular location">
    <subcellularLocation>
        <location evidence="2">Endoplasmic reticulum lumen</location>
    </subcellularLocation>
</comment>
<feature type="domain" description="Thioredoxin" evidence="14">
    <location>
        <begin position="20"/>
        <end position="153"/>
    </location>
</feature>
<evidence type="ECO:0000256" key="7">
    <source>
        <dbReference type="ARBA" id="ARBA00022824"/>
    </source>
</evidence>
<sequence length="520" mass="57158">MRNAFRLCLVLFLSSLFLSNLSAAAAEDEDEYEYEDDEAEAQDSEDQVIVLTEKNFDSVISSHKFVLVEFYAPWCGHCKALAPEYSKAAKTLSSYDEDVVLAKVDATEEKSLAEKFSIKGYPTLKWFVDGKPSEYTGGRDEKTIVSWIKKKTGPAAATVATADELAKAEKGENVVVLGFFNKFEGASYDAFISLAKEDDSVNFVQTNVPEVAKLYSLSKHGVAVKKSYSFEEEAVAASGGELATKAELKEFIMKKKMPLVIPFSQSNGDLIFDSGISEQLMYIGDSASLTGERFEPFKQVAKELAGKLVFVTVDTDGKDAGPVVEFFGVSPDSPKPLVMGFSVADGKGKKFKMPGEYGLESLRAFGASMVAGTATPEYKSEPVPEHNKDGEVTVVVGKSFEDIVYDEKRDVMLEIYAPWCGHCKQLDPIYRKLAKRFKKVDSVVIAKMDGTANEHPDVNIEGFPTILFYPAGSKEAVPMDGERTLAAMTKFIKKHAVVPYELPKKKKGEDADEGHDKTEL</sequence>
<evidence type="ECO:0000256" key="9">
    <source>
        <dbReference type="ARBA" id="ARBA00023235"/>
    </source>
</evidence>
<dbReference type="CDD" id="cd02982">
    <property type="entry name" value="PDI_b'_family"/>
    <property type="match status" value="1"/>
</dbReference>
<dbReference type="AlphaFoldDB" id="A0A061SM56"/>
<dbReference type="GO" id="GO:0003756">
    <property type="term" value="F:protein disulfide isomerase activity"/>
    <property type="evidence" value="ECO:0007669"/>
    <property type="project" value="UniProtKB-EC"/>
</dbReference>
<dbReference type="PRINTS" id="PR00421">
    <property type="entry name" value="THIOREDOXIN"/>
</dbReference>
<evidence type="ECO:0000256" key="2">
    <source>
        <dbReference type="ARBA" id="ARBA00004319"/>
    </source>
</evidence>
<accession>A0A061SM56</accession>
<dbReference type="CDD" id="cd02981">
    <property type="entry name" value="PDI_b_family"/>
    <property type="match status" value="1"/>
</dbReference>
<dbReference type="EC" id="5.3.4.1" evidence="4 13"/>
<dbReference type="GO" id="GO:0034976">
    <property type="term" value="P:response to endoplasmic reticulum stress"/>
    <property type="evidence" value="ECO:0007669"/>
    <property type="project" value="TreeGrafter"/>
</dbReference>
<evidence type="ECO:0000259" key="14">
    <source>
        <dbReference type="PROSITE" id="PS51352"/>
    </source>
</evidence>
<comment type="similarity">
    <text evidence="3 12">Belongs to the protein disulfide isomerase family.</text>
</comment>
<proteinExistence type="inferred from homology"/>
<evidence type="ECO:0000256" key="1">
    <source>
        <dbReference type="ARBA" id="ARBA00001182"/>
    </source>
</evidence>
<comment type="catalytic activity">
    <reaction evidence="1 13">
        <text>Catalyzes the rearrangement of -S-S- bonds in proteins.</text>
        <dbReference type="EC" id="5.3.4.1"/>
    </reaction>
</comment>
<dbReference type="SUPFAM" id="SSF52833">
    <property type="entry name" value="Thioredoxin-like"/>
    <property type="match status" value="4"/>
</dbReference>
<feature type="disulfide bond" description="Redox-active" evidence="11">
    <location>
        <begin position="75"/>
        <end position="78"/>
    </location>
</feature>
<gene>
    <name evidence="15" type="primary">P4HB</name>
    <name evidence="15" type="ORF">TSPGSL018_2050</name>
</gene>
<dbReference type="InterPro" id="IPR036249">
    <property type="entry name" value="Thioredoxin-like_sf"/>
</dbReference>
<dbReference type="Gene3D" id="3.40.30.10">
    <property type="entry name" value="Glutaredoxin"/>
    <property type="match status" value="4"/>
</dbReference>
<feature type="signal peptide" evidence="13">
    <location>
        <begin position="1"/>
        <end position="26"/>
    </location>
</feature>
<keyword evidence="9 13" id="KW-0413">Isomerase</keyword>
<feature type="disulfide bond" description="Redox-active" evidence="11">
    <location>
        <begin position="420"/>
        <end position="423"/>
    </location>
</feature>
<dbReference type="PANTHER" id="PTHR18929">
    <property type="entry name" value="PROTEIN DISULFIDE ISOMERASE"/>
    <property type="match status" value="1"/>
</dbReference>